<dbReference type="AlphaFoldDB" id="A0A537KB21"/>
<dbReference type="Gene3D" id="2.40.30.170">
    <property type="match status" value="1"/>
</dbReference>
<dbReference type="GO" id="GO:0015562">
    <property type="term" value="F:efflux transmembrane transporter activity"/>
    <property type="evidence" value="ECO:0007669"/>
    <property type="project" value="TreeGrafter"/>
</dbReference>
<evidence type="ECO:0000256" key="2">
    <source>
        <dbReference type="ARBA" id="ARBA00009477"/>
    </source>
</evidence>
<keyword evidence="7" id="KW-1133">Transmembrane helix</keyword>
<reference evidence="12 13" key="1">
    <citation type="journal article" date="2019" name="Nat. Microbiol.">
        <title>Mediterranean grassland soil C-N compound turnover is dependent on rainfall and depth, and is mediated by genomically divergent microorganisms.</title>
        <authorList>
            <person name="Diamond S."/>
            <person name="Andeer P.F."/>
            <person name="Li Z."/>
            <person name="Crits-Christoph A."/>
            <person name="Burstein D."/>
            <person name="Anantharaman K."/>
            <person name="Lane K.R."/>
            <person name="Thomas B.C."/>
            <person name="Pan C."/>
            <person name="Northen T.R."/>
            <person name="Banfield J.F."/>
        </authorList>
    </citation>
    <scope>NUCLEOTIDE SEQUENCE [LARGE SCALE GENOMIC DNA]</scope>
    <source>
        <strain evidence="12">NP_3</strain>
    </source>
</reference>
<keyword evidence="5" id="KW-0997">Cell inner membrane</keyword>
<dbReference type="InterPro" id="IPR058627">
    <property type="entry name" value="MdtA-like_C"/>
</dbReference>
<dbReference type="PANTHER" id="PTHR30469:SF36">
    <property type="entry name" value="BLL3903 PROTEIN"/>
    <property type="match status" value="1"/>
</dbReference>
<evidence type="ECO:0000313" key="13">
    <source>
        <dbReference type="Proteomes" id="UP000318509"/>
    </source>
</evidence>
<evidence type="ECO:0000259" key="10">
    <source>
        <dbReference type="Pfam" id="PF25944"/>
    </source>
</evidence>
<dbReference type="EMBL" id="VBAK01000044">
    <property type="protein sequence ID" value="TMI92970.1"/>
    <property type="molecule type" value="Genomic_DNA"/>
</dbReference>
<evidence type="ECO:0000256" key="3">
    <source>
        <dbReference type="ARBA" id="ARBA00022448"/>
    </source>
</evidence>
<evidence type="ECO:0000256" key="4">
    <source>
        <dbReference type="ARBA" id="ARBA00022475"/>
    </source>
</evidence>
<dbReference type="InterPro" id="IPR058625">
    <property type="entry name" value="MdtA-like_BSH"/>
</dbReference>
<organism evidence="12 13">
    <name type="scientific">Candidatus Segetimicrobium genomatis</name>
    <dbReference type="NCBI Taxonomy" id="2569760"/>
    <lineage>
        <taxon>Bacteria</taxon>
        <taxon>Bacillati</taxon>
        <taxon>Candidatus Sysuimicrobiota</taxon>
        <taxon>Candidatus Sysuimicrobiia</taxon>
        <taxon>Candidatus Sysuimicrobiales</taxon>
        <taxon>Candidatus Segetimicrobiaceae</taxon>
        <taxon>Candidatus Segetimicrobium</taxon>
    </lineage>
</organism>
<comment type="caution">
    <text evidence="12">The sequence shown here is derived from an EMBL/GenBank/DDBJ whole genome shotgun (WGS) entry which is preliminary data.</text>
</comment>
<keyword evidence="6 7" id="KW-0472">Membrane</keyword>
<proteinExistence type="inferred from homology"/>
<dbReference type="NCBIfam" id="TIGR01730">
    <property type="entry name" value="RND_mfp"/>
    <property type="match status" value="1"/>
</dbReference>
<keyword evidence="3" id="KW-0813">Transport</keyword>
<dbReference type="InterPro" id="IPR058624">
    <property type="entry name" value="MdtA-like_HH"/>
</dbReference>
<evidence type="ECO:0000256" key="5">
    <source>
        <dbReference type="ARBA" id="ARBA00022519"/>
    </source>
</evidence>
<accession>A0A537KB21</accession>
<name>A0A537KB21_9BACT</name>
<keyword evidence="4" id="KW-1003">Cell membrane</keyword>
<dbReference type="Gene3D" id="2.40.50.100">
    <property type="match status" value="1"/>
</dbReference>
<comment type="similarity">
    <text evidence="2">Belongs to the membrane fusion protein (MFP) (TC 8.A.1) family.</text>
</comment>
<evidence type="ECO:0000313" key="12">
    <source>
        <dbReference type="EMBL" id="TMI92970.1"/>
    </source>
</evidence>
<evidence type="ECO:0000256" key="1">
    <source>
        <dbReference type="ARBA" id="ARBA00004236"/>
    </source>
</evidence>
<feature type="transmembrane region" description="Helical" evidence="7">
    <location>
        <begin position="24"/>
        <end position="43"/>
    </location>
</feature>
<dbReference type="Gene3D" id="2.40.420.20">
    <property type="match status" value="1"/>
</dbReference>
<gene>
    <name evidence="12" type="ORF">E6H00_01955</name>
</gene>
<dbReference type="Pfam" id="PF25917">
    <property type="entry name" value="BSH_RND"/>
    <property type="match status" value="1"/>
</dbReference>
<dbReference type="Pfam" id="PF25944">
    <property type="entry name" value="Beta-barrel_RND"/>
    <property type="match status" value="1"/>
</dbReference>
<keyword evidence="7" id="KW-0812">Transmembrane</keyword>
<feature type="domain" description="Multidrug resistance protein MdtA-like beta-barrel" evidence="10">
    <location>
        <begin position="221"/>
        <end position="303"/>
    </location>
</feature>
<dbReference type="Pfam" id="PF25876">
    <property type="entry name" value="HH_MFP_RND"/>
    <property type="match status" value="1"/>
</dbReference>
<protein>
    <submittedName>
        <fullName evidence="12">Efflux RND transporter periplasmic adaptor subunit</fullName>
    </submittedName>
</protein>
<evidence type="ECO:0000259" key="8">
    <source>
        <dbReference type="Pfam" id="PF25876"/>
    </source>
</evidence>
<evidence type="ECO:0000256" key="7">
    <source>
        <dbReference type="SAM" id="Phobius"/>
    </source>
</evidence>
<dbReference type="Pfam" id="PF25967">
    <property type="entry name" value="RND-MFP_C"/>
    <property type="match status" value="1"/>
</dbReference>
<dbReference type="InterPro" id="IPR058626">
    <property type="entry name" value="MdtA-like_b-barrel"/>
</dbReference>
<feature type="domain" description="Multidrug resistance protein MdtA-like C-terminal permuted SH3" evidence="11">
    <location>
        <begin position="308"/>
        <end position="361"/>
    </location>
</feature>
<evidence type="ECO:0000259" key="9">
    <source>
        <dbReference type="Pfam" id="PF25917"/>
    </source>
</evidence>
<feature type="domain" description="Multidrug resistance protein MdtA-like alpha-helical hairpin" evidence="8">
    <location>
        <begin position="123"/>
        <end position="179"/>
    </location>
</feature>
<feature type="domain" description="Multidrug resistance protein MdtA-like barrel-sandwich hybrid" evidence="9">
    <location>
        <begin position="89"/>
        <end position="216"/>
    </location>
</feature>
<dbReference type="SUPFAM" id="SSF111369">
    <property type="entry name" value="HlyD-like secretion proteins"/>
    <property type="match status" value="1"/>
</dbReference>
<sequence>MDADARTTATVAADGAARVRRTSASWVAGGLVCAALLIAGLAARRPASDARTAGASSSPPALAVPIVPVRVRAMPVVLEATGFVVSEHTVQVRPQISGLLKRVFFTEGDPVRLGQRLFLIDPAPLQAELDSARAARDSTRANLERLQGLVQGNYVTPQEFINARASAEQAAAAYRRAAITLSYTDIRAAVAGRSGGLTVRAGNLVAPTDAAPLVTINQTRPIEVQFSLAQQFLPRLRSAQAGGALGVVVLREDGAGELDHGSVVFMDNAVNASTGTLTLKARVPNEREQLWPGQFVTVRVQLALEPHALIVPETAVQTGPAGNYVYVVVAGRATKRAVSVDRHQDDLAVIATGVKDGEQVVERVPTSLRPGMVVRESAPAPPRARIGLSGAGT</sequence>
<dbReference type="PANTHER" id="PTHR30469">
    <property type="entry name" value="MULTIDRUG RESISTANCE PROTEIN MDTA"/>
    <property type="match status" value="1"/>
</dbReference>
<dbReference type="GO" id="GO:1990281">
    <property type="term" value="C:efflux pump complex"/>
    <property type="evidence" value="ECO:0007669"/>
    <property type="project" value="TreeGrafter"/>
</dbReference>
<dbReference type="InterPro" id="IPR006143">
    <property type="entry name" value="RND_pump_MFP"/>
</dbReference>
<dbReference type="Proteomes" id="UP000318509">
    <property type="component" value="Unassembled WGS sequence"/>
</dbReference>
<comment type="subcellular location">
    <subcellularLocation>
        <location evidence="1">Cell membrane</location>
    </subcellularLocation>
</comment>
<evidence type="ECO:0000256" key="6">
    <source>
        <dbReference type="ARBA" id="ARBA00023136"/>
    </source>
</evidence>
<evidence type="ECO:0000259" key="11">
    <source>
        <dbReference type="Pfam" id="PF25967"/>
    </source>
</evidence>
<dbReference type="Gene3D" id="1.10.287.470">
    <property type="entry name" value="Helix hairpin bin"/>
    <property type="match status" value="1"/>
</dbReference>